<dbReference type="EMBL" id="NXNI01000001">
    <property type="protein sequence ID" value="PCR90953.1"/>
    <property type="molecule type" value="Genomic_DNA"/>
</dbReference>
<dbReference type="OrthoDB" id="342532at2157"/>
<dbReference type="RefSeq" id="WP_097379899.1">
    <property type="nucleotide sequence ID" value="NZ_NXNI01000001.1"/>
</dbReference>
<dbReference type="AlphaFoldDB" id="A0A2A5QW00"/>
<comment type="caution">
    <text evidence="2">The sequence shown here is derived from an EMBL/GenBank/DDBJ whole genome shotgun (WGS) entry which is preliminary data.</text>
</comment>
<feature type="transmembrane region" description="Helical" evidence="1">
    <location>
        <begin position="175"/>
        <end position="196"/>
    </location>
</feature>
<feature type="transmembrane region" description="Helical" evidence="1">
    <location>
        <begin position="107"/>
        <end position="128"/>
    </location>
</feature>
<dbReference type="Proteomes" id="UP000219689">
    <property type="component" value="Unassembled WGS sequence"/>
</dbReference>
<evidence type="ECO:0000313" key="2">
    <source>
        <dbReference type="EMBL" id="PCR90953.1"/>
    </source>
</evidence>
<gene>
    <name evidence="2" type="ORF">CP557_10715</name>
</gene>
<protein>
    <submittedName>
        <fullName evidence="2">Uncharacterized protein</fullName>
    </submittedName>
</protein>
<keyword evidence="3" id="KW-1185">Reference proteome</keyword>
<feature type="transmembrane region" description="Helical" evidence="1">
    <location>
        <begin position="57"/>
        <end position="75"/>
    </location>
</feature>
<feature type="transmembrane region" description="Helical" evidence="1">
    <location>
        <begin position="33"/>
        <end position="51"/>
    </location>
</feature>
<sequence length="213" mass="23574">MPDNDGHSSRGDGSDGSAELFEQLFRSSRLNGLIAWLVVAVLATVFIESALEFDLQWLGFVTSVGVIVLIPPAAYGDWRVMLPWELLVLATLPILVRGLFGGSVGTFAAYLAVAGLALLVTVELHMFTSLRVTHWFAVALVVLTTLASVAAWSVLRWNLDRAFGTSYLSTNEALMYEWLSVTVAGLAAGVLFDAYFRRRDRRLRRALRRVVRR</sequence>
<keyword evidence="1" id="KW-0812">Transmembrane</keyword>
<proteinExistence type="predicted"/>
<organism evidence="2 3">
    <name type="scientific">Natrinema ejinorense</name>
    <dbReference type="NCBI Taxonomy" id="373386"/>
    <lineage>
        <taxon>Archaea</taxon>
        <taxon>Methanobacteriati</taxon>
        <taxon>Methanobacteriota</taxon>
        <taxon>Stenosarchaea group</taxon>
        <taxon>Halobacteria</taxon>
        <taxon>Halobacteriales</taxon>
        <taxon>Natrialbaceae</taxon>
        <taxon>Natrinema</taxon>
    </lineage>
</organism>
<feature type="transmembrane region" description="Helical" evidence="1">
    <location>
        <begin position="135"/>
        <end position="155"/>
    </location>
</feature>
<evidence type="ECO:0000313" key="3">
    <source>
        <dbReference type="Proteomes" id="UP000219689"/>
    </source>
</evidence>
<accession>A0A2A5QW00</accession>
<keyword evidence="1" id="KW-0472">Membrane</keyword>
<reference evidence="2 3" key="1">
    <citation type="submission" date="2017-09" db="EMBL/GenBank/DDBJ databases">
        <title>Genome sequences of Natrinema ejinorence JCM 13890T.</title>
        <authorList>
            <person name="Roh S.W."/>
            <person name="Kim Y.B."/>
            <person name="Kim J.Y."/>
        </authorList>
    </citation>
    <scope>NUCLEOTIDE SEQUENCE [LARGE SCALE GENOMIC DNA]</scope>
    <source>
        <strain evidence="2 3">JCM 13890</strain>
    </source>
</reference>
<keyword evidence="1" id="KW-1133">Transmembrane helix</keyword>
<evidence type="ECO:0000256" key="1">
    <source>
        <dbReference type="SAM" id="Phobius"/>
    </source>
</evidence>
<name>A0A2A5QW00_9EURY</name>